<dbReference type="SMART" id="SM00342">
    <property type="entry name" value="HTH_ARAC"/>
    <property type="match status" value="1"/>
</dbReference>
<dbReference type="Gene3D" id="1.10.10.60">
    <property type="entry name" value="Homeodomain-like"/>
    <property type="match status" value="1"/>
</dbReference>
<evidence type="ECO:0000256" key="2">
    <source>
        <dbReference type="ARBA" id="ARBA00023125"/>
    </source>
</evidence>
<keyword evidence="2 5" id="KW-0238">DNA-binding</keyword>
<feature type="domain" description="HTH araC/xylS-type" evidence="4">
    <location>
        <begin position="234"/>
        <end position="332"/>
    </location>
</feature>
<reference evidence="5 6" key="1">
    <citation type="submission" date="2018-07" db="EMBL/GenBank/DDBJ databases">
        <title>Freshwater and sediment microbial communities from various areas in North America, analyzing microbe dynamics in response to fracking.</title>
        <authorList>
            <person name="Lamendella R."/>
        </authorList>
    </citation>
    <scope>NUCLEOTIDE SEQUENCE [LARGE SCALE GENOMIC DNA]</scope>
    <source>
        <strain evidence="5 6">105B</strain>
    </source>
</reference>
<evidence type="ECO:0000256" key="1">
    <source>
        <dbReference type="ARBA" id="ARBA00023015"/>
    </source>
</evidence>
<comment type="caution">
    <text evidence="5">The sequence shown here is derived from an EMBL/GenBank/DDBJ whole genome shotgun (WGS) entry which is preliminary data.</text>
</comment>
<dbReference type="PRINTS" id="PR00032">
    <property type="entry name" value="HTHARAC"/>
</dbReference>
<keyword evidence="1" id="KW-0805">Transcription regulation</keyword>
<dbReference type="Pfam" id="PF12625">
    <property type="entry name" value="Arabinose_bd"/>
    <property type="match status" value="1"/>
</dbReference>
<dbReference type="InterPro" id="IPR020449">
    <property type="entry name" value="Tscrpt_reg_AraC-type_HTH"/>
</dbReference>
<dbReference type="PROSITE" id="PS01124">
    <property type="entry name" value="HTH_ARAC_FAMILY_2"/>
    <property type="match status" value="1"/>
</dbReference>
<sequence length="367" mass="40778">MPLTDLSRASSLARLDEFCRKHALDYRDMLASAGLPEDTLQQPDSLIAYTRFTQLLENCARASGHPLFGLEYGIFQGTAVFGRLLYLFKNANTVGDSLSELTRYYHLHSSAAEVTTSVQEGMAFLCYEPALQESTPSRQIVELAIGVGLSLMRMLMGPAWKPAGVHFRHGAGSSTKTYARLLGVTPQFNSISNGWVFDASLLSLPLSDSDPGLHALMREHLEKMDALSVRELPDYVQRLIRTCLPTGNASIELVADYLMLSPRSLQRYLAQEKTSFQTLLNATRKNLAERYLQESTVSLTQLAGILGYSDLASFSRAFQRWYGTSPRQWRKEHGLGLHPRRLAPHRKAPVWLSPSGLPAKSGESAIE</sequence>
<dbReference type="RefSeq" id="WP_114433875.1">
    <property type="nucleotide sequence ID" value="NZ_QPJI01000002.1"/>
</dbReference>
<dbReference type="PANTHER" id="PTHR47894">
    <property type="entry name" value="HTH-TYPE TRANSCRIPTIONAL REGULATOR GADX"/>
    <property type="match status" value="1"/>
</dbReference>
<evidence type="ECO:0000259" key="4">
    <source>
        <dbReference type="PROSITE" id="PS01124"/>
    </source>
</evidence>
<dbReference type="GO" id="GO:0000976">
    <property type="term" value="F:transcription cis-regulatory region binding"/>
    <property type="evidence" value="ECO:0007669"/>
    <property type="project" value="TreeGrafter"/>
</dbReference>
<keyword evidence="3" id="KW-0804">Transcription</keyword>
<evidence type="ECO:0000256" key="3">
    <source>
        <dbReference type="ARBA" id="ARBA00023163"/>
    </source>
</evidence>
<dbReference type="Pfam" id="PF12833">
    <property type="entry name" value="HTH_18"/>
    <property type="match status" value="1"/>
</dbReference>
<dbReference type="Proteomes" id="UP000253647">
    <property type="component" value="Unassembled WGS sequence"/>
</dbReference>
<dbReference type="GO" id="GO:0005829">
    <property type="term" value="C:cytosol"/>
    <property type="evidence" value="ECO:0007669"/>
    <property type="project" value="TreeGrafter"/>
</dbReference>
<dbReference type="InterPro" id="IPR009057">
    <property type="entry name" value="Homeodomain-like_sf"/>
</dbReference>
<dbReference type="SUPFAM" id="SSF46689">
    <property type="entry name" value="Homeodomain-like"/>
    <property type="match status" value="1"/>
</dbReference>
<dbReference type="EMBL" id="QPJI01000002">
    <property type="protein sequence ID" value="RCW73548.1"/>
    <property type="molecule type" value="Genomic_DNA"/>
</dbReference>
<evidence type="ECO:0000313" key="5">
    <source>
        <dbReference type="EMBL" id="RCW73548.1"/>
    </source>
</evidence>
<gene>
    <name evidence="5" type="ORF">DET61_102266</name>
</gene>
<protein>
    <submittedName>
        <fullName evidence="5">AraC-like DNA-binding protein</fullName>
    </submittedName>
</protein>
<dbReference type="GO" id="GO:0003700">
    <property type="term" value="F:DNA-binding transcription factor activity"/>
    <property type="evidence" value="ECO:0007669"/>
    <property type="project" value="InterPro"/>
</dbReference>
<dbReference type="PANTHER" id="PTHR47894:SF4">
    <property type="entry name" value="HTH-TYPE TRANSCRIPTIONAL REGULATOR GADX"/>
    <property type="match status" value="1"/>
</dbReference>
<organism evidence="5 6">
    <name type="scientific">Marinobacter nauticus</name>
    <name type="common">Marinobacter hydrocarbonoclasticus</name>
    <name type="synonym">Marinobacter aquaeolei</name>
    <dbReference type="NCBI Taxonomy" id="2743"/>
    <lineage>
        <taxon>Bacteria</taxon>
        <taxon>Pseudomonadati</taxon>
        <taxon>Pseudomonadota</taxon>
        <taxon>Gammaproteobacteria</taxon>
        <taxon>Pseudomonadales</taxon>
        <taxon>Marinobacteraceae</taxon>
        <taxon>Marinobacter</taxon>
    </lineage>
</organism>
<accession>A0A368Y2M5</accession>
<proteinExistence type="predicted"/>
<dbReference type="InterPro" id="IPR032687">
    <property type="entry name" value="AraC-type_N"/>
</dbReference>
<dbReference type="InterPro" id="IPR018060">
    <property type="entry name" value="HTH_AraC"/>
</dbReference>
<dbReference type="AlphaFoldDB" id="A0A368Y2M5"/>
<evidence type="ECO:0000313" key="6">
    <source>
        <dbReference type="Proteomes" id="UP000253647"/>
    </source>
</evidence>
<name>A0A368Y2M5_MARNT</name>